<keyword evidence="2" id="KW-1003">Cell membrane</keyword>
<feature type="transmembrane region" description="Helical" evidence="6">
    <location>
        <begin position="317"/>
        <end position="336"/>
    </location>
</feature>
<dbReference type="Proteomes" id="UP000024559">
    <property type="component" value="Chromosome"/>
</dbReference>
<evidence type="ECO:0000256" key="1">
    <source>
        <dbReference type="ARBA" id="ARBA00004651"/>
    </source>
</evidence>
<feature type="transmembrane region" description="Helical" evidence="6">
    <location>
        <begin position="12"/>
        <end position="37"/>
    </location>
</feature>
<dbReference type="SUPFAM" id="SSF103473">
    <property type="entry name" value="MFS general substrate transporter"/>
    <property type="match status" value="1"/>
</dbReference>
<comment type="subcellular location">
    <subcellularLocation>
        <location evidence="1">Cell membrane</location>
        <topology evidence="1">Multi-pass membrane protein</topology>
    </subcellularLocation>
</comment>
<evidence type="ECO:0000313" key="8">
    <source>
        <dbReference type="Proteomes" id="UP000024559"/>
    </source>
</evidence>
<name>A0A0E2Q0M4_STRTR</name>
<feature type="transmembrane region" description="Helical" evidence="6">
    <location>
        <begin position="169"/>
        <end position="188"/>
    </location>
</feature>
<dbReference type="GO" id="GO:0005886">
    <property type="term" value="C:plasma membrane"/>
    <property type="evidence" value="ECO:0007669"/>
    <property type="project" value="UniProtKB-SubCell"/>
</dbReference>
<evidence type="ECO:0000256" key="3">
    <source>
        <dbReference type="ARBA" id="ARBA00022692"/>
    </source>
</evidence>
<evidence type="ECO:0000256" key="4">
    <source>
        <dbReference type="ARBA" id="ARBA00022989"/>
    </source>
</evidence>
<comment type="caution">
    <text evidence="7">The sequence shown here is derived from an EMBL/GenBank/DDBJ whole genome shotgun (WGS) entry which is preliminary data.</text>
</comment>
<feature type="transmembrane region" description="Helical" evidence="6">
    <location>
        <begin position="231"/>
        <end position="253"/>
    </location>
</feature>
<dbReference type="PATRIC" id="fig|1433289.7.peg.1545"/>
<proteinExistence type="predicted"/>
<feature type="transmembrane region" description="Helical" evidence="6">
    <location>
        <begin position="293"/>
        <end position="311"/>
    </location>
</feature>
<feature type="transmembrane region" description="Helical" evidence="6">
    <location>
        <begin position="75"/>
        <end position="93"/>
    </location>
</feature>
<evidence type="ECO:0000256" key="5">
    <source>
        <dbReference type="ARBA" id="ARBA00023136"/>
    </source>
</evidence>
<reference evidence="8" key="1">
    <citation type="submission" date="2013-12" db="EMBL/GenBank/DDBJ databases">
        <title>Genome sequences of Streptococcus thermophilus strains MTH17CL396 and M17PTZA496 isolated from Fontina cheese in Valle d'Aosta region (Italy).</title>
        <authorList>
            <person name="Treu L."/>
            <person name="Giacomini A."/>
            <person name="Corich V."/>
            <person name="Vendramin V."/>
            <person name="Bovo B."/>
        </authorList>
    </citation>
    <scope>NUCLEOTIDE SEQUENCE [LARGE SCALE GENOMIC DNA]</scope>
    <source>
        <strain evidence="8">M17PTZA496</strain>
    </source>
</reference>
<dbReference type="PANTHER" id="PTHR23513">
    <property type="entry name" value="INTEGRAL MEMBRANE EFFLUX PROTEIN-RELATED"/>
    <property type="match status" value="1"/>
</dbReference>
<evidence type="ECO:0000313" key="7">
    <source>
        <dbReference type="EMBL" id="ETW88834.1"/>
    </source>
</evidence>
<dbReference type="PANTHER" id="PTHR23513:SF6">
    <property type="entry name" value="MAJOR FACILITATOR SUPERFAMILY ASSOCIATED DOMAIN-CONTAINING PROTEIN"/>
    <property type="match status" value="1"/>
</dbReference>
<dbReference type="HOGENOM" id="CLU_051151_2_0_9"/>
<accession>A0A0E2Q0M4</accession>
<protein>
    <submittedName>
        <fullName evidence="7">MFS transporter permease</fullName>
    </submittedName>
</protein>
<feature type="transmembrane region" description="Helical" evidence="6">
    <location>
        <begin position="259"/>
        <end position="281"/>
    </location>
</feature>
<gene>
    <name evidence="7" type="ORF">X841_07490</name>
</gene>
<organism evidence="7 8">
    <name type="scientific">Streptococcus thermophilus M17PTZA496</name>
    <dbReference type="NCBI Taxonomy" id="1433289"/>
    <lineage>
        <taxon>Bacteria</taxon>
        <taxon>Bacillati</taxon>
        <taxon>Bacillota</taxon>
        <taxon>Bacilli</taxon>
        <taxon>Lactobacillales</taxon>
        <taxon>Streptococcaceae</taxon>
        <taxon>Streptococcus</taxon>
    </lineage>
</organism>
<dbReference type="InterPro" id="IPR036259">
    <property type="entry name" value="MFS_trans_sf"/>
</dbReference>
<dbReference type="AlphaFoldDB" id="A0A0E2Q0M4"/>
<sequence length="409" mass="45818">MNILRENKSFRALAISAFFNKLGSSMYNLVFVSFAATMPNNKLAVGIANIIVLIPVFFTLYIGIKADETKLKRRWLILLGFVQSILFILVGLLTQTTTWLAFSIICLINIVSDIISDYRGGLELPIFQHTVKQENLIEAHSVNQFISYVCNFSGQALGVYVLTISNDNFGLVAVFNALSFFASSFILIKYKKFLLHTNVEIYQKSFVLKIKETYLGLKEVFQKSEKTNFTLMLLSILLINALGSGFSAIYNIFFLKVPLFGLTFSQSVFILQIIMILFSIIGTISPHDYFSKLRLISIIFLDSIIIFAISLNNSLGGPQVLSMFGLAFLFYLSGKINPKINSLLMSSLPSELLARSGALLSLLFMLAMPIGNIIFTIFSLFAIQSAWLLYSICAFIVLLLTLKLTNEKE</sequence>
<feature type="transmembrane region" description="Helical" evidence="6">
    <location>
        <begin position="357"/>
        <end position="381"/>
    </location>
</feature>
<feature type="transmembrane region" description="Helical" evidence="6">
    <location>
        <begin position="387"/>
        <end position="405"/>
    </location>
</feature>
<feature type="transmembrane region" description="Helical" evidence="6">
    <location>
        <begin position="43"/>
        <end position="63"/>
    </location>
</feature>
<dbReference type="RefSeq" id="WP_064355611.1">
    <property type="nucleotide sequence ID" value="NZ_CM002372.1"/>
</dbReference>
<evidence type="ECO:0000256" key="6">
    <source>
        <dbReference type="SAM" id="Phobius"/>
    </source>
</evidence>
<dbReference type="Gene3D" id="1.20.1250.20">
    <property type="entry name" value="MFS general substrate transporter like domains"/>
    <property type="match status" value="1"/>
</dbReference>
<evidence type="ECO:0000256" key="2">
    <source>
        <dbReference type="ARBA" id="ARBA00022475"/>
    </source>
</evidence>
<keyword evidence="3 6" id="KW-0812">Transmembrane</keyword>
<keyword evidence="4 6" id="KW-1133">Transmembrane helix</keyword>
<keyword evidence="5 6" id="KW-0472">Membrane</keyword>
<dbReference type="EMBL" id="AZJT01000057">
    <property type="protein sequence ID" value="ETW88834.1"/>
    <property type="molecule type" value="Genomic_DNA"/>
</dbReference>